<keyword evidence="2" id="KW-0378">Hydrolase</keyword>
<protein>
    <submittedName>
        <fullName evidence="2">HNH endonuclease</fullName>
    </submittedName>
</protein>
<dbReference type="InterPro" id="IPR003615">
    <property type="entry name" value="HNH_nuc"/>
</dbReference>
<proteinExistence type="predicted"/>
<dbReference type="CDD" id="cd00085">
    <property type="entry name" value="HNHc"/>
    <property type="match status" value="1"/>
</dbReference>
<keyword evidence="2" id="KW-0255">Endonuclease</keyword>
<keyword evidence="2" id="KW-0540">Nuclease</keyword>
<organism evidence="2 3">
    <name type="scientific">Saccharothrix lopnurensis</name>
    <dbReference type="NCBI Taxonomy" id="1670621"/>
    <lineage>
        <taxon>Bacteria</taxon>
        <taxon>Bacillati</taxon>
        <taxon>Actinomycetota</taxon>
        <taxon>Actinomycetes</taxon>
        <taxon>Pseudonocardiales</taxon>
        <taxon>Pseudonocardiaceae</taxon>
        <taxon>Saccharothrix</taxon>
    </lineage>
</organism>
<dbReference type="Proteomes" id="UP001596220">
    <property type="component" value="Unassembled WGS sequence"/>
</dbReference>
<feature type="domain" description="HNH" evidence="1">
    <location>
        <begin position="112"/>
        <end position="153"/>
    </location>
</feature>
<comment type="caution">
    <text evidence="2">The sequence shown here is derived from an EMBL/GenBank/DDBJ whole genome shotgun (WGS) entry which is preliminary data.</text>
</comment>
<evidence type="ECO:0000259" key="1">
    <source>
        <dbReference type="Pfam" id="PF01844"/>
    </source>
</evidence>
<sequence>MTTLTELRARLDAPSTSGAFVGREAAVAALRAVLDLVPKAAPLLTQEEQVLLLDGWTTCHHTAVTAVAEVLATVRTSTRRASNTNERGNAAQRRVRKAWLVDTYGDGSTVRCYRCSTELTVDTVTSDRIVPGAEGGTYRRDNIRPACGPCNTSTGGALGAARRDGRPIRPDLPPVLARLLAEVRCHPTQVRVLGRDRAELVAELASRGLVVVEGGTLRMVVRPARTEVAA</sequence>
<reference evidence="3" key="1">
    <citation type="journal article" date="2019" name="Int. J. Syst. Evol. Microbiol.">
        <title>The Global Catalogue of Microorganisms (GCM) 10K type strain sequencing project: providing services to taxonomists for standard genome sequencing and annotation.</title>
        <authorList>
            <consortium name="The Broad Institute Genomics Platform"/>
            <consortium name="The Broad Institute Genome Sequencing Center for Infectious Disease"/>
            <person name="Wu L."/>
            <person name="Ma J."/>
        </authorList>
    </citation>
    <scope>NUCLEOTIDE SEQUENCE [LARGE SCALE GENOMIC DNA]</scope>
    <source>
        <strain evidence="3">CGMCC 4.7246</strain>
    </source>
</reference>
<dbReference type="GO" id="GO:0004519">
    <property type="term" value="F:endonuclease activity"/>
    <property type="evidence" value="ECO:0007669"/>
    <property type="project" value="UniProtKB-KW"/>
</dbReference>
<accession>A0ABW1P6Y5</accession>
<keyword evidence="3" id="KW-1185">Reference proteome</keyword>
<dbReference type="RefSeq" id="WP_380637044.1">
    <property type="nucleotide sequence ID" value="NZ_JBHSQO010000014.1"/>
</dbReference>
<evidence type="ECO:0000313" key="2">
    <source>
        <dbReference type="EMBL" id="MFC6090843.1"/>
    </source>
</evidence>
<gene>
    <name evidence="2" type="ORF">ACFP3R_16305</name>
</gene>
<dbReference type="Pfam" id="PF01844">
    <property type="entry name" value="HNH"/>
    <property type="match status" value="1"/>
</dbReference>
<dbReference type="InterPro" id="IPR002711">
    <property type="entry name" value="HNH"/>
</dbReference>
<evidence type="ECO:0000313" key="3">
    <source>
        <dbReference type="Proteomes" id="UP001596220"/>
    </source>
</evidence>
<dbReference type="Gene3D" id="1.10.30.50">
    <property type="match status" value="1"/>
</dbReference>
<dbReference type="EMBL" id="JBHSQO010000014">
    <property type="protein sequence ID" value="MFC6090843.1"/>
    <property type="molecule type" value="Genomic_DNA"/>
</dbReference>
<name>A0ABW1P6Y5_9PSEU</name>